<sequence length="283" mass="31281">MKKNNKDLAFFYVIAAIFALIIVAILIYPLIVMIKLSFTDHSTGTFTLGNYARIFSERQYISGFKNSILLSIYSSLLGLLITVIATFIIYFNFPRLKNWFLSLANLTANYVGVPLAFGLIILLGNAGILRILDQNLGWGFWDNFSVYSIKGLLIAFVYFQIPLGITLLMPVYDIIDKNWREAAAVLGATNAQFWKKVGLPILMPSFINVLVLMFVNAIGTYDTAIALTGSSVNMISINIANTISGDIFALPEVGSALSVVLGIILVINMVIGNKITQRTRRMA</sequence>
<evidence type="ECO:0000256" key="5">
    <source>
        <dbReference type="ARBA" id="ARBA00022692"/>
    </source>
</evidence>
<dbReference type="CDD" id="cd06261">
    <property type="entry name" value="TM_PBP2"/>
    <property type="match status" value="1"/>
</dbReference>
<proteinExistence type="inferred from homology"/>
<evidence type="ECO:0000256" key="3">
    <source>
        <dbReference type="ARBA" id="ARBA00022448"/>
    </source>
</evidence>
<evidence type="ECO:0000256" key="6">
    <source>
        <dbReference type="ARBA" id="ARBA00022989"/>
    </source>
</evidence>
<keyword evidence="4" id="KW-1003">Cell membrane</keyword>
<dbReference type="Proteomes" id="UP001637993">
    <property type="component" value="Unassembled WGS sequence"/>
</dbReference>
<feature type="transmembrane region" description="Helical" evidence="8">
    <location>
        <begin position="247"/>
        <end position="271"/>
    </location>
</feature>
<evidence type="ECO:0000259" key="9">
    <source>
        <dbReference type="PROSITE" id="PS50928"/>
    </source>
</evidence>
<comment type="subcellular location">
    <subcellularLocation>
        <location evidence="1">Cell membrane</location>
        <topology evidence="1">Multi-pass membrane protein</topology>
    </subcellularLocation>
</comment>
<organism evidence="10 11">
    <name type="scientific">Anaerococcus groningensis</name>
    <dbReference type="NCBI Taxonomy" id="3115616"/>
    <lineage>
        <taxon>Bacteria</taxon>
        <taxon>Bacillati</taxon>
        <taxon>Bacillota</taxon>
        <taxon>Tissierellia</taxon>
        <taxon>Tissierellales</taxon>
        <taxon>Peptoniphilaceae</taxon>
        <taxon>Anaerococcus</taxon>
    </lineage>
</organism>
<evidence type="ECO:0000256" key="4">
    <source>
        <dbReference type="ARBA" id="ARBA00022475"/>
    </source>
</evidence>
<dbReference type="InterPro" id="IPR035906">
    <property type="entry name" value="MetI-like_sf"/>
</dbReference>
<keyword evidence="3" id="KW-0813">Transport</keyword>
<feature type="transmembrane region" description="Helical" evidence="8">
    <location>
        <begin position="68"/>
        <end position="91"/>
    </location>
</feature>
<dbReference type="InterPro" id="IPR000515">
    <property type="entry name" value="MetI-like"/>
</dbReference>
<feature type="domain" description="ABC transmembrane type-1" evidence="9">
    <location>
        <begin position="64"/>
        <end position="271"/>
    </location>
</feature>
<comment type="caution">
    <text evidence="10">The sequence shown here is derived from an EMBL/GenBank/DDBJ whole genome shotgun (WGS) entry which is preliminary data.</text>
</comment>
<dbReference type="EMBL" id="JBGMEG010000004">
    <property type="protein sequence ID" value="MFO3717463.1"/>
    <property type="molecule type" value="Genomic_DNA"/>
</dbReference>
<keyword evidence="6 8" id="KW-1133">Transmembrane helix</keyword>
<feature type="transmembrane region" description="Helical" evidence="8">
    <location>
        <begin position="205"/>
        <end position="227"/>
    </location>
</feature>
<protein>
    <submittedName>
        <fullName evidence="10">ABC transporter permease</fullName>
    </submittedName>
</protein>
<name>A0ABW9N031_9FIRM</name>
<keyword evidence="5 8" id="KW-0812">Transmembrane</keyword>
<dbReference type="PROSITE" id="PS50928">
    <property type="entry name" value="ABC_TM1"/>
    <property type="match status" value="1"/>
</dbReference>
<evidence type="ECO:0000313" key="10">
    <source>
        <dbReference type="EMBL" id="MFO3717463.1"/>
    </source>
</evidence>
<evidence type="ECO:0000256" key="8">
    <source>
        <dbReference type="SAM" id="Phobius"/>
    </source>
</evidence>
<reference evidence="10 11" key="1">
    <citation type="journal article" date="2025" name="Anaerobe">
        <title>Description of Anaerococcus kampingiae sp. nov., Anaerococcus groningensis sp. nov., Anaerococcus martiniensis sp. nov., and Anaerococcus cruorum sp. nov., isolated from human clinical specimens.</title>
        <authorList>
            <person name="Boiten K.E."/>
            <person name="Meijer J."/>
            <person name="van Wezel E.M."/>
            <person name="Veloo A.C.M."/>
        </authorList>
    </citation>
    <scope>NUCLEOTIDE SEQUENCE [LARGE SCALE GENOMIC DNA]</scope>
    <source>
        <strain evidence="10 11">ENR1011</strain>
    </source>
</reference>
<comment type="similarity">
    <text evidence="2">Belongs to the binding-protein-dependent transport system permease family. CysTW subfamily.</text>
</comment>
<feature type="transmembrane region" description="Helical" evidence="8">
    <location>
        <begin position="152"/>
        <end position="172"/>
    </location>
</feature>
<gene>
    <name evidence="10" type="ORF">AB9Q04_03725</name>
</gene>
<dbReference type="SUPFAM" id="SSF161098">
    <property type="entry name" value="MetI-like"/>
    <property type="match status" value="1"/>
</dbReference>
<evidence type="ECO:0000256" key="7">
    <source>
        <dbReference type="ARBA" id="ARBA00023136"/>
    </source>
</evidence>
<keyword evidence="11" id="KW-1185">Reference proteome</keyword>
<dbReference type="PANTHER" id="PTHR42929">
    <property type="entry name" value="INNER MEMBRANE ABC TRANSPORTER PERMEASE PROTEIN YDCU-RELATED-RELATED"/>
    <property type="match status" value="1"/>
</dbReference>
<accession>A0ABW9N031</accession>
<feature type="transmembrane region" description="Helical" evidence="8">
    <location>
        <begin position="111"/>
        <end position="132"/>
    </location>
</feature>
<dbReference type="PANTHER" id="PTHR42929:SF1">
    <property type="entry name" value="INNER MEMBRANE ABC TRANSPORTER PERMEASE PROTEIN YDCU-RELATED"/>
    <property type="match status" value="1"/>
</dbReference>
<feature type="transmembrane region" description="Helical" evidence="8">
    <location>
        <begin position="9"/>
        <end position="31"/>
    </location>
</feature>
<evidence type="ECO:0000256" key="1">
    <source>
        <dbReference type="ARBA" id="ARBA00004651"/>
    </source>
</evidence>
<dbReference type="RefSeq" id="WP_410024036.1">
    <property type="nucleotide sequence ID" value="NZ_JBGMEG010000004.1"/>
</dbReference>
<keyword evidence="7 8" id="KW-0472">Membrane</keyword>
<evidence type="ECO:0000313" key="11">
    <source>
        <dbReference type="Proteomes" id="UP001637993"/>
    </source>
</evidence>
<dbReference type="Gene3D" id="1.10.3720.10">
    <property type="entry name" value="MetI-like"/>
    <property type="match status" value="1"/>
</dbReference>
<evidence type="ECO:0000256" key="2">
    <source>
        <dbReference type="ARBA" id="ARBA00007069"/>
    </source>
</evidence>